<gene>
    <name evidence="1" type="ORF">T440DRAFT_313634</name>
</gene>
<proteinExistence type="predicted"/>
<accession>A0A6A7BG16</accession>
<dbReference type="AlphaFoldDB" id="A0A6A7BG16"/>
<reference evidence="1" key="1">
    <citation type="submission" date="2020-01" db="EMBL/GenBank/DDBJ databases">
        <authorList>
            <consortium name="DOE Joint Genome Institute"/>
            <person name="Haridas S."/>
            <person name="Albert R."/>
            <person name="Binder M."/>
            <person name="Bloem J."/>
            <person name="Labutti K."/>
            <person name="Salamov A."/>
            <person name="Andreopoulos B."/>
            <person name="Baker S.E."/>
            <person name="Barry K."/>
            <person name="Bills G."/>
            <person name="Bluhm B.H."/>
            <person name="Cannon C."/>
            <person name="Castanera R."/>
            <person name="Culley D.E."/>
            <person name="Daum C."/>
            <person name="Ezra D."/>
            <person name="Gonzalez J.B."/>
            <person name="Henrissat B."/>
            <person name="Kuo A."/>
            <person name="Liang C."/>
            <person name="Lipzen A."/>
            <person name="Lutzoni F."/>
            <person name="Magnuson J."/>
            <person name="Mondo S."/>
            <person name="Nolan M."/>
            <person name="Ohm R."/>
            <person name="Pangilinan J."/>
            <person name="Park H.-J."/>
            <person name="Ramirez L."/>
            <person name="Alfaro M."/>
            <person name="Sun H."/>
            <person name="Tritt A."/>
            <person name="Yoshinaga Y."/>
            <person name="Zwiers L.-H."/>
            <person name="Turgeon B.G."/>
            <person name="Goodwin S.B."/>
            <person name="Spatafora J.W."/>
            <person name="Crous P.W."/>
            <person name="Grigoriev I.V."/>
        </authorList>
    </citation>
    <scope>NUCLEOTIDE SEQUENCE</scope>
    <source>
        <strain evidence="1">IPT5</strain>
    </source>
</reference>
<protein>
    <submittedName>
        <fullName evidence="1">Uncharacterized protein</fullName>
    </submittedName>
</protein>
<keyword evidence="2" id="KW-1185">Reference proteome</keyword>
<dbReference type="Proteomes" id="UP000799423">
    <property type="component" value="Unassembled WGS sequence"/>
</dbReference>
<name>A0A6A7BG16_9PLEO</name>
<sequence>MYRGPLDIHAPLCPSASVPPSSRITSQTALGPPPAAAVVQASTVFTSFLPTQYTGTHYVCSYMAASVHHRQTTSMHVARAPGHTVLGTTQVPYEAPSTALHRQQSPSVVMRVRVATAPLLPSPQSPQAPQAMSGAPT</sequence>
<organism evidence="1 2">
    <name type="scientific">Plenodomus tracheiphilus IPT5</name>
    <dbReference type="NCBI Taxonomy" id="1408161"/>
    <lineage>
        <taxon>Eukaryota</taxon>
        <taxon>Fungi</taxon>
        <taxon>Dikarya</taxon>
        <taxon>Ascomycota</taxon>
        <taxon>Pezizomycotina</taxon>
        <taxon>Dothideomycetes</taxon>
        <taxon>Pleosporomycetidae</taxon>
        <taxon>Pleosporales</taxon>
        <taxon>Pleosporineae</taxon>
        <taxon>Leptosphaeriaceae</taxon>
        <taxon>Plenodomus</taxon>
    </lineage>
</organism>
<evidence type="ECO:0000313" key="1">
    <source>
        <dbReference type="EMBL" id="KAF2853647.1"/>
    </source>
</evidence>
<dbReference type="EMBL" id="MU006295">
    <property type="protein sequence ID" value="KAF2853647.1"/>
    <property type="molecule type" value="Genomic_DNA"/>
</dbReference>
<evidence type="ECO:0000313" key="2">
    <source>
        <dbReference type="Proteomes" id="UP000799423"/>
    </source>
</evidence>